<name>A0A1V9FK85_9BACT</name>
<dbReference type="Pfam" id="PF20243">
    <property type="entry name" value="MbnP"/>
    <property type="match status" value="1"/>
</dbReference>
<proteinExistence type="predicted"/>
<reference evidence="3" key="1">
    <citation type="submission" date="2016-04" db="EMBL/GenBank/DDBJ databases">
        <authorList>
            <person name="Chen L."/>
            <person name="Zhuang W."/>
            <person name="Wang G."/>
        </authorList>
    </citation>
    <scope>NUCLEOTIDE SEQUENCE [LARGE SCALE GENOMIC DNA]</scope>
    <source>
        <strain evidence="3">208</strain>
    </source>
</reference>
<evidence type="ECO:0000313" key="2">
    <source>
        <dbReference type="EMBL" id="OQP58636.1"/>
    </source>
</evidence>
<dbReference type="STRING" id="550983.A4R26_04070"/>
<dbReference type="OrthoDB" id="1422031at2"/>
<protein>
    <recommendedName>
        <fullName evidence="1">Copper-binding protein MbnP-like domain-containing protein</fullName>
    </recommendedName>
</protein>
<dbReference type="AlphaFoldDB" id="A0A1V9FK85"/>
<dbReference type="InterPro" id="IPR046863">
    <property type="entry name" value="MbnP-like_dom"/>
</dbReference>
<dbReference type="Proteomes" id="UP000192276">
    <property type="component" value="Unassembled WGS sequence"/>
</dbReference>
<organism evidence="2 3">
    <name type="scientific">Niastella populi</name>
    <dbReference type="NCBI Taxonomy" id="550983"/>
    <lineage>
        <taxon>Bacteria</taxon>
        <taxon>Pseudomonadati</taxon>
        <taxon>Bacteroidota</taxon>
        <taxon>Chitinophagia</taxon>
        <taxon>Chitinophagales</taxon>
        <taxon>Chitinophagaceae</taxon>
        <taxon>Niastella</taxon>
    </lineage>
</organism>
<dbReference type="EMBL" id="LWBP01000188">
    <property type="protein sequence ID" value="OQP58636.1"/>
    <property type="molecule type" value="Genomic_DNA"/>
</dbReference>
<comment type="caution">
    <text evidence="2">The sequence shown here is derived from an EMBL/GenBank/DDBJ whole genome shotgun (WGS) entry which is preliminary data.</text>
</comment>
<feature type="domain" description="Copper-binding protein MbnP-like" evidence="1">
    <location>
        <begin position="43"/>
        <end position="234"/>
    </location>
</feature>
<keyword evidence="3" id="KW-1185">Reference proteome</keyword>
<evidence type="ECO:0000259" key="1">
    <source>
        <dbReference type="Pfam" id="PF20243"/>
    </source>
</evidence>
<dbReference type="PROSITE" id="PS51257">
    <property type="entry name" value="PROKAR_LIPOPROTEIN"/>
    <property type="match status" value="1"/>
</dbReference>
<accession>A0A1V9FK85</accession>
<dbReference type="RefSeq" id="WP_081166247.1">
    <property type="nucleotide sequence ID" value="NZ_LWBP01000188.1"/>
</dbReference>
<evidence type="ECO:0000313" key="3">
    <source>
        <dbReference type="Proteomes" id="UP000192276"/>
    </source>
</evidence>
<gene>
    <name evidence="2" type="ORF">A4R26_04070</name>
</gene>
<sequence>MKLTQQLHRVNLPKLCIALLLTTAVISCQKELHFDKVPEKDHNLIIKFKPVVQYDSVPLVLGQTYKNYFKEDYTPTAFKFYVHGFKMINTDSGRTFELANDKYYLVDFADSASTEIKIAILPYVYNRISFTIGVDSARNVSGAQTDALDPAKGMFWTWTNGYIMAKLEGTSPKSPQSGKFEYHIGGFSGADNVIKEVELLFPYAQNLDLKPGKSSEMFVACDANDWFYNPWDIKIAVNPVITTPGPMAAQVAENYMKMFTVDSVSNER</sequence>